<comment type="similarity">
    <text evidence="1">Belongs to the class I-like SAM-binding methyltransferase superfamily. RNA methyltransferase RlmE family.</text>
</comment>
<evidence type="ECO:0000256" key="4">
    <source>
        <dbReference type="ARBA" id="ARBA00022679"/>
    </source>
</evidence>
<dbReference type="HAMAP" id="MF_01547">
    <property type="entry name" value="RNA_methyltr_E"/>
    <property type="match status" value="1"/>
</dbReference>
<dbReference type="Pfam" id="PF01728">
    <property type="entry name" value="FtsJ"/>
    <property type="match status" value="1"/>
</dbReference>
<dbReference type="Proteomes" id="UP000318447">
    <property type="component" value="Unassembled WGS sequence"/>
</dbReference>
<dbReference type="SUPFAM" id="SSF53335">
    <property type="entry name" value="S-adenosyl-L-methionine-dependent methyltransferases"/>
    <property type="match status" value="1"/>
</dbReference>
<evidence type="ECO:0000256" key="6">
    <source>
        <dbReference type="ARBA" id="ARBA00041184"/>
    </source>
</evidence>
<dbReference type="AlphaFoldDB" id="A0A504XMW9"/>
<keyword evidence="3 9" id="KW-0489">Methyltransferase</keyword>
<dbReference type="EMBL" id="RHLC01000022">
    <property type="protein sequence ID" value="TPP50302.1"/>
    <property type="molecule type" value="Genomic_DNA"/>
</dbReference>
<evidence type="ECO:0000256" key="1">
    <source>
        <dbReference type="ARBA" id="ARBA00009258"/>
    </source>
</evidence>
<feature type="domain" description="Ribosomal RNA methyltransferase FtsJ" evidence="8">
    <location>
        <begin position="40"/>
        <end position="240"/>
    </location>
</feature>
<evidence type="ECO:0000256" key="5">
    <source>
        <dbReference type="ARBA" id="ARBA00022691"/>
    </source>
</evidence>
<dbReference type="PANTHER" id="PTHR10920:SF18">
    <property type="entry name" value="RRNA METHYLTRANSFERASE 2, MITOCHONDRIAL"/>
    <property type="match status" value="1"/>
</dbReference>
<keyword evidence="5" id="KW-0949">S-adenosyl-L-methionine</keyword>
<evidence type="ECO:0000313" key="10">
    <source>
        <dbReference type="Proteomes" id="UP000318447"/>
    </source>
</evidence>
<feature type="compositionally biased region" description="Low complexity" evidence="7">
    <location>
        <begin position="247"/>
        <end position="259"/>
    </location>
</feature>
<dbReference type="VEuPathDB" id="TriTrypDB:LDHU3_23.0790"/>
<dbReference type="InterPro" id="IPR050082">
    <property type="entry name" value="RNA_methyltr_RlmE"/>
</dbReference>
<keyword evidence="2" id="KW-0698">rRNA processing</keyword>
<keyword evidence="4 9" id="KW-0808">Transferase</keyword>
<evidence type="ECO:0000256" key="3">
    <source>
        <dbReference type="ARBA" id="ARBA00022603"/>
    </source>
</evidence>
<accession>A0A504XMW9</accession>
<sequence length="292" mass="32138">MQLHAREMRATLVCRQGASRQWMQRQSQDPFVAKARQDGYVARSAYKLTHIDDRFHLFDRQHTRIAIDLGCSPGGWCQVIRERAGDRCFLLGIDLLPIKAQIPNAVIVQGDFTDVTTQEKLVKCLAHHSATLGRGDATTAVASPSSSCFTKVDVVTSDMCPNRMGGSQDRQRIAQLNLQAINVCAPLLRIGGHFVCKVLGSRAAYEELWCRLSRLFLTVHACKPPASRMHSDEAFLVALDKLATPRPASSATRSCSSRAIMGTASGDSSGGGRFGLDDWPGFGRPERRQRRG</sequence>
<dbReference type="InterPro" id="IPR015507">
    <property type="entry name" value="rRNA-MeTfrase_E"/>
</dbReference>
<dbReference type="VEuPathDB" id="TriTrypDB:LdBPK_230570.1"/>
<evidence type="ECO:0000313" key="9">
    <source>
        <dbReference type="EMBL" id="TPP50302.1"/>
    </source>
</evidence>
<gene>
    <name evidence="9" type="ORF">CGC21_17425</name>
</gene>
<evidence type="ECO:0000256" key="2">
    <source>
        <dbReference type="ARBA" id="ARBA00022552"/>
    </source>
</evidence>
<proteinExistence type="inferred from homology"/>
<dbReference type="VEuPathDB" id="TriTrypDB:LdCL_230011200"/>
<name>A0A504XMW9_LEIDO</name>
<feature type="region of interest" description="Disordered" evidence="7">
    <location>
        <begin position="247"/>
        <end position="292"/>
    </location>
</feature>
<dbReference type="Gene3D" id="3.40.50.150">
    <property type="entry name" value="Vaccinia Virus protein VP39"/>
    <property type="match status" value="1"/>
</dbReference>
<dbReference type="InterPro" id="IPR029063">
    <property type="entry name" value="SAM-dependent_MTases_sf"/>
</dbReference>
<evidence type="ECO:0000256" key="7">
    <source>
        <dbReference type="SAM" id="MobiDB-lite"/>
    </source>
</evidence>
<organism evidence="9 10">
    <name type="scientific">Leishmania donovani</name>
    <dbReference type="NCBI Taxonomy" id="5661"/>
    <lineage>
        <taxon>Eukaryota</taxon>
        <taxon>Discoba</taxon>
        <taxon>Euglenozoa</taxon>
        <taxon>Kinetoplastea</taxon>
        <taxon>Metakinetoplastina</taxon>
        <taxon>Trypanosomatida</taxon>
        <taxon>Trypanosomatidae</taxon>
        <taxon>Leishmaniinae</taxon>
        <taxon>Leishmania</taxon>
    </lineage>
</organism>
<dbReference type="GO" id="GO:0008650">
    <property type="term" value="F:rRNA (uridine-2'-O-)-methyltransferase activity"/>
    <property type="evidence" value="ECO:0007669"/>
    <property type="project" value="TreeGrafter"/>
</dbReference>
<dbReference type="PANTHER" id="PTHR10920">
    <property type="entry name" value="RIBOSOMAL RNA METHYLTRANSFERASE"/>
    <property type="match status" value="1"/>
</dbReference>
<protein>
    <recommendedName>
        <fullName evidence="6">rRNA methyltransferase 2, mitochondrial</fullName>
    </recommendedName>
</protein>
<dbReference type="InterPro" id="IPR002877">
    <property type="entry name" value="RNA_MeTrfase_FtsJ_dom"/>
</dbReference>
<reference evidence="10" key="1">
    <citation type="submission" date="2019-02" db="EMBL/GenBank/DDBJ databases">
        <title>FDA dAtabase for Regulatory Grade micrObial Sequences (FDA-ARGOS): Supporting development and validation of Infectious Disease Dx tests.</title>
        <authorList>
            <person name="Duncan R."/>
            <person name="Fisher C."/>
            <person name="Tallon L."/>
            <person name="Sadzewicz L."/>
            <person name="Sengamalay N."/>
            <person name="Ott S."/>
            <person name="Godinez A."/>
            <person name="Nagaraj S."/>
            <person name="Vavikolanu K."/>
            <person name="Nadendla S."/>
            <person name="Aluvathingal J."/>
            <person name="Sichtig H."/>
        </authorList>
    </citation>
    <scope>NUCLEOTIDE SEQUENCE [LARGE SCALE GENOMIC DNA]</scope>
    <source>
        <strain evidence="10">FDAARGOS_361</strain>
    </source>
</reference>
<dbReference type="FunFam" id="3.40.50.150:FF:000563">
    <property type="entry name" value="Ribosomal RNA methyltransferase-like protein"/>
    <property type="match status" value="1"/>
</dbReference>
<evidence type="ECO:0000259" key="8">
    <source>
        <dbReference type="Pfam" id="PF01728"/>
    </source>
</evidence>
<comment type="caution">
    <text evidence="9">The sequence shown here is derived from an EMBL/GenBank/DDBJ whole genome shotgun (WGS) entry which is preliminary data.</text>
</comment>